<comment type="subcellular location">
    <subcellularLocation>
        <location evidence="1 8">Cell membrane</location>
        <topology evidence="1 8">Multi-pass membrane protein</topology>
    </subcellularLocation>
</comment>
<dbReference type="PANTHER" id="PTHR30269">
    <property type="entry name" value="TRANSMEMBRANE PROTEIN YFCA"/>
    <property type="match status" value="1"/>
</dbReference>
<keyword evidence="10" id="KW-1185">Reference proteome</keyword>
<gene>
    <name evidence="9" type="ORF">HOP40_12455</name>
</gene>
<keyword evidence="5 8" id="KW-0812">Transmembrane</keyword>
<evidence type="ECO:0000256" key="4">
    <source>
        <dbReference type="ARBA" id="ARBA00022475"/>
    </source>
</evidence>
<evidence type="ECO:0000256" key="6">
    <source>
        <dbReference type="ARBA" id="ARBA00022989"/>
    </source>
</evidence>
<dbReference type="InterPro" id="IPR052017">
    <property type="entry name" value="TSUP"/>
</dbReference>
<evidence type="ECO:0000313" key="9">
    <source>
        <dbReference type="EMBL" id="QJY46523.1"/>
    </source>
</evidence>
<feature type="transmembrane region" description="Helical" evidence="8">
    <location>
        <begin position="45"/>
        <end position="63"/>
    </location>
</feature>
<feature type="transmembrane region" description="Helical" evidence="8">
    <location>
        <begin position="142"/>
        <end position="165"/>
    </location>
</feature>
<evidence type="ECO:0000256" key="5">
    <source>
        <dbReference type="ARBA" id="ARBA00022692"/>
    </source>
</evidence>
<feature type="transmembrane region" description="Helical" evidence="8">
    <location>
        <begin position="235"/>
        <end position="254"/>
    </location>
</feature>
<dbReference type="AlphaFoldDB" id="A0A6M6JH81"/>
<dbReference type="KEGG" id="pbro:HOP40_12455"/>
<dbReference type="EMBL" id="CP053564">
    <property type="protein sequence ID" value="QJY46523.1"/>
    <property type="molecule type" value="Genomic_DNA"/>
</dbReference>
<accession>A0A6M6JH81</accession>
<protein>
    <recommendedName>
        <fullName evidence="8">Probable membrane transporter protein</fullName>
    </recommendedName>
</protein>
<dbReference type="Pfam" id="PF01925">
    <property type="entry name" value="TauE"/>
    <property type="match status" value="1"/>
</dbReference>
<keyword evidence="6 8" id="KW-1133">Transmembrane helix</keyword>
<evidence type="ECO:0000313" key="10">
    <source>
        <dbReference type="Proteomes" id="UP000505377"/>
    </source>
</evidence>
<feature type="transmembrane region" description="Helical" evidence="8">
    <location>
        <begin position="75"/>
        <end position="96"/>
    </location>
</feature>
<evidence type="ECO:0000256" key="7">
    <source>
        <dbReference type="ARBA" id="ARBA00023136"/>
    </source>
</evidence>
<comment type="similarity">
    <text evidence="2 8">Belongs to the 4-toluene sulfonate uptake permease (TSUP) (TC 2.A.102) family.</text>
</comment>
<dbReference type="PANTHER" id="PTHR30269:SF0">
    <property type="entry name" value="MEMBRANE TRANSPORTER PROTEIN YFCA-RELATED"/>
    <property type="match status" value="1"/>
</dbReference>
<dbReference type="GO" id="GO:0005886">
    <property type="term" value="C:plasma membrane"/>
    <property type="evidence" value="ECO:0007669"/>
    <property type="project" value="UniProtKB-SubCell"/>
</dbReference>
<evidence type="ECO:0000256" key="2">
    <source>
        <dbReference type="ARBA" id="ARBA00009142"/>
    </source>
</evidence>
<proteinExistence type="inferred from homology"/>
<keyword evidence="4 8" id="KW-1003">Cell membrane</keyword>
<evidence type="ECO:0000256" key="3">
    <source>
        <dbReference type="ARBA" id="ARBA00022448"/>
    </source>
</evidence>
<keyword evidence="7 8" id="KW-0472">Membrane</keyword>
<name>A0A6M6JH81_9PSEU</name>
<reference evidence="9 10" key="1">
    <citation type="submission" date="2020-05" db="EMBL/GenBank/DDBJ databases">
        <authorList>
            <person name="Mo P."/>
        </authorList>
    </citation>
    <scope>NUCLEOTIDE SEQUENCE [LARGE SCALE GENOMIC DNA]</scope>
    <source>
        <strain evidence="9 10">Gen01</strain>
    </source>
</reference>
<dbReference type="RefSeq" id="WP_172157884.1">
    <property type="nucleotide sequence ID" value="NZ_CP053564.1"/>
</dbReference>
<feature type="transmembrane region" description="Helical" evidence="8">
    <location>
        <begin position="102"/>
        <end position="121"/>
    </location>
</feature>
<dbReference type="Proteomes" id="UP000505377">
    <property type="component" value="Chromosome"/>
</dbReference>
<evidence type="ECO:0000256" key="1">
    <source>
        <dbReference type="ARBA" id="ARBA00004651"/>
    </source>
</evidence>
<feature type="transmembrane region" description="Helical" evidence="8">
    <location>
        <begin position="210"/>
        <end position="229"/>
    </location>
</feature>
<evidence type="ECO:0000256" key="8">
    <source>
        <dbReference type="RuleBase" id="RU363041"/>
    </source>
</evidence>
<organism evidence="9 10">
    <name type="scientific">Pseudonocardia broussonetiae</name>
    <dbReference type="NCBI Taxonomy" id="2736640"/>
    <lineage>
        <taxon>Bacteria</taxon>
        <taxon>Bacillati</taxon>
        <taxon>Actinomycetota</taxon>
        <taxon>Actinomycetes</taxon>
        <taxon>Pseudonocardiales</taxon>
        <taxon>Pseudonocardiaceae</taxon>
        <taxon>Pseudonocardia</taxon>
    </lineage>
</organism>
<feature type="transmembrane region" description="Helical" evidence="8">
    <location>
        <begin position="185"/>
        <end position="203"/>
    </location>
</feature>
<sequence>MTTVDAVLVLLAGTAAGAINAAVGSGSLITFPTLLALGFPPVLANVSNNIGLVPGGAASVWGYRRELADQRRRLLVLGTMSVLGGTAGAVLLLVLPASAFRAVVPALIGVAIVLVAAQPWIQRRLARRREGRAARADVGPGSLLATAVVGVYGGYFGGAQGILLVGVLGTMIDETLQRLNALKNGLVTCVNAVAAVTFLVMAPEQVDWRVVGLIAVGSSVGGLVGSRVGRRLPQPVLRAVIVVVGLVAIVNLLLP</sequence>
<dbReference type="InterPro" id="IPR002781">
    <property type="entry name" value="TM_pro_TauE-like"/>
</dbReference>
<keyword evidence="3" id="KW-0813">Transport</keyword>